<dbReference type="NCBIfam" id="TIGR02041">
    <property type="entry name" value="CysI"/>
    <property type="match status" value="1"/>
</dbReference>
<keyword evidence="19" id="KW-1185">Reference proteome</keyword>
<proteinExistence type="inferred from homology"/>
<feature type="binding site" evidence="15">
    <location>
        <position position="431"/>
    </location>
    <ligand>
        <name>[4Fe-4S] cluster</name>
        <dbReference type="ChEBI" id="CHEBI:49883"/>
    </ligand>
</feature>
<dbReference type="InterPro" id="IPR045169">
    <property type="entry name" value="NO2/SO3_Rdtase_4Fe4S_prot"/>
</dbReference>
<dbReference type="HAMAP" id="MF_01540">
    <property type="entry name" value="CysI"/>
    <property type="match status" value="1"/>
</dbReference>
<evidence type="ECO:0000256" key="8">
    <source>
        <dbReference type="ARBA" id="ARBA00023002"/>
    </source>
</evidence>
<dbReference type="PANTHER" id="PTHR11493">
    <property type="entry name" value="SULFITE REDUCTASE [NADPH] SUBUNIT BETA-RELATED"/>
    <property type="match status" value="1"/>
</dbReference>
<evidence type="ECO:0000256" key="7">
    <source>
        <dbReference type="ARBA" id="ARBA00022857"/>
    </source>
</evidence>
<dbReference type="GO" id="GO:0051539">
    <property type="term" value="F:4 iron, 4 sulfur cluster binding"/>
    <property type="evidence" value="ECO:0007669"/>
    <property type="project" value="UniProtKB-KW"/>
</dbReference>
<keyword evidence="11 15" id="KW-0198">Cysteine biosynthesis</keyword>
<dbReference type="RefSeq" id="WP_106889686.1">
    <property type="nucleotide sequence ID" value="NZ_CP027860.1"/>
</dbReference>
<dbReference type="GO" id="GO:0009337">
    <property type="term" value="C:sulfite reductase complex (NADPH)"/>
    <property type="evidence" value="ECO:0007669"/>
    <property type="project" value="InterPro"/>
</dbReference>
<feature type="domain" description="Nitrite/sulphite reductase 4Fe-4S" evidence="16">
    <location>
        <begin position="161"/>
        <end position="317"/>
    </location>
</feature>
<evidence type="ECO:0000313" key="19">
    <source>
        <dbReference type="Proteomes" id="UP000241074"/>
    </source>
</evidence>
<keyword evidence="8 15" id="KW-0560">Oxidoreductase</keyword>
<accession>A0A2P1PLN3</accession>
<evidence type="ECO:0000259" key="16">
    <source>
        <dbReference type="Pfam" id="PF01077"/>
    </source>
</evidence>
<keyword evidence="9 15" id="KW-0408">Iron</keyword>
<keyword evidence="5 15" id="KW-0349">Heme</keyword>
<evidence type="ECO:0000256" key="14">
    <source>
        <dbReference type="ARBA" id="ARBA00062253"/>
    </source>
</evidence>
<evidence type="ECO:0000256" key="15">
    <source>
        <dbReference type="HAMAP-Rule" id="MF_01540"/>
    </source>
</evidence>
<keyword evidence="4 15" id="KW-0028">Amino-acid biosynthesis</keyword>
<evidence type="ECO:0000256" key="6">
    <source>
        <dbReference type="ARBA" id="ARBA00022723"/>
    </source>
</evidence>
<dbReference type="KEGG" id="xba:C7S18_00450"/>
<keyword evidence="3 15" id="KW-0004">4Fe-4S</keyword>
<dbReference type="GO" id="GO:0000103">
    <property type="term" value="P:sulfate assimilation"/>
    <property type="evidence" value="ECO:0007669"/>
    <property type="project" value="UniProtKB-UniRule"/>
</dbReference>
<dbReference type="AlphaFoldDB" id="A0A2P1PLN3"/>
<dbReference type="InterPro" id="IPR006066">
    <property type="entry name" value="NO2/SO3_Rdtase_FeS/sirohaem_BS"/>
</dbReference>
<dbReference type="GO" id="GO:0070814">
    <property type="term" value="P:hydrogen sulfide biosynthetic process"/>
    <property type="evidence" value="ECO:0007669"/>
    <property type="project" value="UniProtKB-UniRule"/>
</dbReference>
<protein>
    <recommendedName>
        <fullName evidence="15">Sulfite reductase [NADPH] hemoprotein beta-component</fullName>
        <shortName evidence="15">SiR-HP</shortName>
        <shortName evidence="15">SiRHP</shortName>
        <ecNumber evidence="15">1.8.1.2</ecNumber>
    </recommendedName>
</protein>
<evidence type="ECO:0000256" key="1">
    <source>
        <dbReference type="ARBA" id="ARBA00004774"/>
    </source>
</evidence>
<dbReference type="PRINTS" id="PR00397">
    <property type="entry name" value="SIROHAEM"/>
</dbReference>
<comment type="pathway">
    <text evidence="1 15">Sulfur metabolism; hydrogen sulfide biosynthesis; hydrogen sulfide from sulfite (NADPH route): step 1/1.</text>
</comment>
<dbReference type="GO" id="GO:0019344">
    <property type="term" value="P:cysteine biosynthetic process"/>
    <property type="evidence" value="ECO:0007669"/>
    <property type="project" value="UniProtKB-KW"/>
</dbReference>
<name>A0A2P1PLN3_9GAMM</name>
<dbReference type="InterPro" id="IPR011786">
    <property type="entry name" value="CysI"/>
</dbReference>
<dbReference type="InterPro" id="IPR036136">
    <property type="entry name" value="Nit/Sulf_reduc_fer-like_dom_sf"/>
</dbReference>
<dbReference type="InterPro" id="IPR005117">
    <property type="entry name" value="NiRdtase/SiRdtase_haem-b_fer"/>
</dbReference>
<organism evidence="18 19">
    <name type="scientific">Ahniella affigens</name>
    <dbReference type="NCBI Taxonomy" id="2021234"/>
    <lineage>
        <taxon>Bacteria</taxon>
        <taxon>Pseudomonadati</taxon>
        <taxon>Pseudomonadota</taxon>
        <taxon>Gammaproteobacteria</taxon>
        <taxon>Lysobacterales</taxon>
        <taxon>Rhodanobacteraceae</taxon>
        <taxon>Ahniella</taxon>
    </lineage>
</organism>
<reference evidence="18 19" key="2">
    <citation type="submission" date="2018-03" db="EMBL/GenBank/DDBJ databases">
        <authorList>
            <person name="Keele B.F."/>
        </authorList>
    </citation>
    <scope>NUCLEOTIDE SEQUENCE [LARGE SCALE GENOMIC DNA]</scope>
    <source>
        <strain evidence="18 19">D13</strain>
    </source>
</reference>
<evidence type="ECO:0000313" key="18">
    <source>
        <dbReference type="EMBL" id="AVP95757.1"/>
    </source>
</evidence>
<dbReference type="SUPFAM" id="SSF55124">
    <property type="entry name" value="Nitrite/Sulfite reductase N-terminal domain-like"/>
    <property type="match status" value="2"/>
</dbReference>
<dbReference type="GO" id="GO:0020037">
    <property type="term" value="F:heme binding"/>
    <property type="evidence" value="ECO:0007669"/>
    <property type="project" value="InterPro"/>
</dbReference>
<evidence type="ECO:0000256" key="11">
    <source>
        <dbReference type="ARBA" id="ARBA00023192"/>
    </source>
</evidence>
<dbReference type="EC" id="1.8.1.2" evidence="15"/>
<reference evidence="18 19" key="1">
    <citation type="submission" date="2018-03" db="EMBL/GenBank/DDBJ databases">
        <title>Ahniella affigens gen. nov., sp. nov., a gammaproteobacterium isolated from sandy soil near a stream.</title>
        <authorList>
            <person name="Ko Y."/>
            <person name="Kim J.-H."/>
        </authorList>
    </citation>
    <scope>NUCLEOTIDE SEQUENCE [LARGE SCALE GENOMIC DNA]</scope>
    <source>
        <strain evidence="18 19">D13</strain>
    </source>
</reference>
<dbReference type="OrthoDB" id="3189055at2"/>
<dbReference type="EMBL" id="CP027860">
    <property type="protein sequence ID" value="AVP95757.1"/>
    <property type="molecule type" value="Genomic_DNA"/>
</dbReference>
<evidence type="ECO:0000259" key="17">
    <source>
        <dbReference type="Pfam" id="PF03460"/>
    </source>
</evidence>
<feature type="binding site" evidence="15">
    <location>
        <position position="474"/>
    </location>
    <ligand>
        <name>[4Fe-4S] cluster</name>
        <dbReference type="ChEBI" id="CHEBI:49883"/>
    </ligand>
</feature>
<evidence type="ECO:0000256" key="12">
    <source>
        <dbReference type="ARBA" id="ARBA00052219"/>
    </source>
</evidence>
<comment type="catalytic activity">
    <reaction evidence="12 15">
        <text>hydrogen sulfide + 3 NADP(+) + 3 H2O = sulfite + 3 NADPH + 4 H(+)</text>
        <dbReference type="Rhea" id="RHEA:13801"/>
        <dbReference type="ChEBI" id="CHEBI:15377"/>
        <dbReference type="ChEBI" id="CHEBI:15378"/>
        <dbReference type="ChEBI" id="CHEBI:17359"/>
        <dbReference type="ChEBI" id="CHEBI:29919"/>
        <dbReference type="ChEBI" id="CHEBI:57783"/>
        <dbReference type="ChEBI" id="CHEBI:58349"/>
        <dbReference type="EC" id="1.8.1.2"/>
    </reaction>
</comment>
<dbReference type="PANTHER" id="PTHR11493:SF47">
    <property type="entry name" value="SULFITE REDUCTASE [NADPH] SUBUNIT BETA"/>
    <property type="match status" value="1"/>
</dbReference>
<keyword evidence="7 15" id="KW-0521">NADP</keyword>
<feature type="binding site" description="axial binding residue" evidence="15">
    <location>
        <position position="474"/>
    </location>
    <ligand>
        <name>siroheme</name>
        <dbReference type="ChEBI" id="CHEBI:60052"/>
    </ligand>
    <ligandPart>
        <name>Fe</name>
        <dbReference type="ChEBI" id="CHEBI:18248"/>
    </ligandPart>
</feature>
<sequence>MSTLTAQEGIKTRSQYLRGTLKESLADGASGALAGDDTFVVKFHGSYIQDDRDSREERRAAKLEPDWTFMIRTRTPGGVLTPSQWLGVSQIARDYGNQGLRLTTRQAIQFHGIIKRELKATMAAINAQLIDTIAACGDVNRNVLCSPNPVETAAHAEVFEWSKRISEHLLPNTRAYHEIWLDGEKQNLEGVVEPIYGPTYLPRKFKTAVVIPPQNDVDVYAHDLGFIAIIENGQLQGFNVSVGGGLGTTHGNLKTYPRLADIIGFVTPEQTLAFAEAVLTTQRDFGDRTSRDNSKLKYTIIDRGLDWFKAEVERRLGFALPAPRPVGFTNQGDRFGWIEGHDGRWHLNLRIPAGRIRDEDGKPWLSGLEAIAGEHVGDFRVTPNQNLVIANVPASAKDRIDALVRQYALDLYEQQTPLQRDALACVALPTCPLAMAEAERYLPDLLGKVSALQAKYGLLQDPLVLRITGCPNGCARPYLAEVALIGKAAGRYNLLLGGSVRGDRLTVLYRENIAEPEFLSVLDGLLGRYAAERETGERFGDFVHRVGVLDGLKGVHRERGAA</sequence>
<dbReference type="GO" id="GO:0004783">
    <property type="term" value="F:sulfite reductase (NADPH) activity"/>
    <property type="evidence" value="ECO:0007669"/>
    <property type="project" value="UniProtKB-UniRule"/>
</dbReference>
<dbReference type="PROSITE" id="PS00365">
    <property type="entry name" value="NIR_SIR"/>
    <property type="match status" value="1"/>
</dbReference>
<dbReference type="Proteomes" id="UP000241074">
    <property type="component" value="Chromosome"/>
</dbReference>
<dbReference type="GO" id="GO:0050311">
    <property type="term" value="F:sulfite reductase (ferredoxin) activity"/>
    <property type="evidence" value="ECO:0007669"/>
    <property type="project" value="TreeGrafter"/>
</dbReference>
<evidence type="ECO:0000256" key="5">
    <source>
        <dbReference type="ARBA" id="ARBA00022617"/>
    </source>
</evidence>
<gene>
    <name evidence="15" type="primary">cysI</name>
    <name evidence="18" type="ORF">C7S18_00450</name>
</gene>
<feature type="domain" description="Nitrite/Sulfite reductase ferredoxin-like" evidence="17">
    <location>
        <begin position="340"/>
        <end position="404"/>
    </location>
</feature>
<dbReference type="GO" id="GO:0046872">
    <property type="term" value="F:metal ion binding"/>
    <property type="evidence" value="ECO:0007669"/>
    <property type="project" value="UniProtKB-KW"/>
</dbReference>
<comment type="similarity">
    <text evidence="2 15">Belongs to the nitrite and sulfite reductase 4Fe-4S domain family.</text>
</comment>
<comment type="function">
    <text evidence="13 15">Component of the sulfite reductase complex that catalyzes the 6-electron reduction of sulfite to sulfide. This is one of several activities required for the biosynthesis of L-cysteine from sulfate.</text>
</comment>
<comment type="cofactor">
    <cofactor evidence="15">
        <name>siroheme</name>
        <dbReference type="ChEBI" id="CHEBI:60052"/>
    </cofactor>
    <text evidence="15">Binds 1 siroheme per subunit.</text>
</comment>
<evidence type="ECO:0000256" key="4">
    <source>
        <dbReference type="ARBA" id="ARBA00022605"/>
    </source>
</evidence>
<dbReference type="Pfam" id="PF03460">
    <property type="entry name" value="NIR_SIR_ferr"/>
    <property type="match status" value="2"/>
</dbReference>
<feature type="domain" description="Nitrite/Sulfite reductase ferredoxin-like" evidence="17">
    <location>
        <begin position="68"/>
        <end position="127"/>
    </location>
</feature>
<comment type="cofactor">
    <cofactor evidence="15">
        <name>[4Fe-4S] cluster</name>
        <dbReference type="ChEBI" id="CHEBI:49883"/>
    </cofactor>
    <text evidence="15">Binds 1 [4Fe-4S] cluster per subunit.</text>
</comment>
<dbReference type="Pfam" id="PF01077">
    <property type="entry name" value="NIR_SIR"/>
    <property type="match status" value="1"/>
</dbReference>
<dbReference type="NCBIfam" id="NF010029">
    <property type="entry name" value="PRK13504.1"/>
    <property type="match status" value="1"/>
</dbReference>
<evidence type="ECO:0000256" key="2">
    <source>
        <dbReference type="ARBA" id="ARBA00010429"/>
    </source>
</evidence>
<evidence type="ECO:0000256" key="13">
    <source>
        <dbReference type="ARBA" id="ARBA00057160"/>
    </source>
</evidence>
<dbReference type="FunFam" id="3.30.413.10:FF:000004">
    <property type="entry name" value="Sulfite reductase [NADPH] hemoprotein beta-component"/>
    <property type="match status" value="1"/>
</dbReference>
<dbReference type="SUPFAM" id="SSF56014">
    <property type="entry name" value="Nitrite and sulphite reductase 4Fe-4S domain-like"/>
    <property type="match status" value="2"/>
</dbReference>
<keyword evidence="6 15" id="KW-0479">Metal-binding</keyword>
<dbReference type="Gene3D" id="3.30.413.10">
    <property type="entry name" value="Sulfite Reductase Hemoprotein, domain 1"/>
    <property type="match status" value="2"/>
</dbReference>
<dbReference type="InterPro" id="IPR045854">
    <property type="entry name" value="NO2/SO3_Rdtase_4Fe4S_sf"/>
</dbReference>
<comment type="subunit">
    <text evidence="14 15">Alpha(8)-beta(8). The alpha component is a flavoprotein, the beta component is a hemoprotein.</text>
</comment>
<feature type="binding site" evidence="15">
    <location>
        <position position="425"/>
    </location>
    <ligand>
        <name>[4Fe-4S] cluster</name>
        <dbReference type="ChEBI" id="CHEBI:49883"/>
    </ligand>
</feature>
<dbReference type="UniPathway" id="UPA00140">
    <property type="reaction ID" value="UER00207"/>
</dbReference>
<feature type="binding site" evidence="15">
    <location>
        <position position="470"/>
    </location>
    <ligand>
        <name>[4Fe-4S] cluster</name>
        <dbReference type="ChEBI" id="CHEBI:49883"/>
    </ligand>
</feature>
<dbReference type="GO" id="GO:0050661">
    <property type="term" value="F:NADP binding"/>
    <property type="evidence" value="ECO:0007669"/>
    <property type="project" value="InterPro"/>
</dbReference>
<dbReference type="InterPro" id="IPR006067">
    <property type="entry name" value="NO2/SO3_Rdtase_4Fe4S_dom"/>
</dbReference>
<evidence type="ECO:0000256" key="10">
    <source>
        <dbReference type="ARBA" id="ARBA00023014"/>
    </source>
</evidence>
<evidence type="ECO:0000256" key="3">
    <source>
        <dbReference type="ARBA" id="ARBA00022485"/>
    </source>
</evidence>
<keyword evidence="10 15" id="KW-0411">Iron-sulfur</keyword>
<evidence type="ECO:0000256" key="9">
    <source>
        <dbReference type="ARBA" id="ARBA00023004"/>
    </source>
</evidence>
<dbReference type="FunFam" id="3.30.413.10:FF:000003">
    <property type="entry name" value="Sulfite reductase [NADPH] hemoprotein beta-component"/>
    <property type="match status" value="1"/>
</dbReference>